<name>B8IUH1_METNO</name>
<dbReference type="Pfam" id="PF11154">
    <property type="entry name" value="DUF2934"/>
    <property type="match status" value="1"/>
</dbReference>
<feature type="compositionally biased region" description="Basic and acidic residues" evidence="1">
    <location>
        <begin position="92"/>
        <end position="106"/>
    </location>
</feature>
<dbReference type="EMBL" id="CP001349">
    <property type="protein sequence ID" value="ACL57039.1"/>
    <property type="molecule type" value="Genomic_DNA"/>
</dbReference>
<feature type="region of interest" description="Disordered" evidence="1">
    <location>
        <begin position="20"/>
        <end position="106"/>
    </location>
</feature>
<evidence type="ECO:0008006" key="4">
    <source>
        <dbReference type="Google" id="ProtNLM"/>
    </source>
</evidence>
<dbReference type="eggNOG" id="ENOG50339JT">
    <property type="taxonomic scope" value="Bacteria"/>
</dbReference>
<feature type="compositionally biased region" description="Low complexity" evidence="1">
    <location>
        <begin position="39"/>
        <end position="59"/>
    </location>
</feature>
<accession>B8IUH1</accession>
<dbReference type="KEGG" id="mno:Mnod_2054"/>
<dbReference type="HOGENOM" id="CLU_2220049_0_0_5"/>
<dbReference type="Proteomes" id="UP000008207">
    <property type="component" value="Chromosome"/>
</dbReference>
<keyword evidence="3" id="KW-1185">Reference proteome</keyword>
<feature type="compositionally biased region" description="Basic and acidic residues" evidence="1">
    <location>
        <begin position="20"/>
        <end position="38"/>
    </location>
</feature>
<evidence type="ECO:0000313" key="3">
    <source>
        <dbReference type="Proteomes" id="UP000008207"/>
    </source>
</evidence>
<reference evidence="2 3" key="1">
    <citation type="submission" date="2009-01" db="EMBL/GenBank/DDBJ databases">
        <title>Complete sequence of chromosome of Methylobacterium nodulans ORS 2060.</title>
        <authorList>
            <consortium name="US DOE Joint Genome Institute"/>
            <person name="Lucas S."/>
            <person name="Copeland A."/>
            <person name="Lapidus A."/>
            <person name="Glavina del Rio T."/>
            <person name="Dalin E."/>
            <person name="Tice H."/>
            <person name="Bruce D."/>
            <person name="Goodwin L."/>
            <person name="Pitluck S."/>
            <person name="Sims D."/>
            <person name="Brettin T."/>
            <person name="Detter J.C."/>
            <person name="Han C."/>
            <person name="Larimer F."/>
            <person name="Land M."/>
            <person name="Hauser L."/>
            <person name="Kyrpides N."/>
            <person name="Ivanova N."/>
            <person name="Marx C.J."/>
            <person name="Richardson P."/>
        </authorList>
    </citation>
    <scope>NUCLEOTIDE SEQUENCE [LARGE SCALE GENOMIC DNA]</scope>
    <source>
        <strain evidence="3">LMG 21967 / CNCM I-2342 / ORS 2060</strain>
    </source>
</reference>
<dbReference type="AlphaFoldDB" id="B8IUH1"/>
<evidence type="ECO:0000256" key="1">
    <source>
        <dbReference type="SAM" id="MobiDB-lite"/>
    </source>
</evidence>
<sequence length="106" mass="11686">MEKERGERIRRRAYQIWEAEGHPHGRDRAHWDQAERELGASASTAVEAVETAEEVGGATERPDEVPTRSEVAGSTPAEAAATSRKLSPQSPPDEKTKRKLPDGNKK</sequence>
<evidence type="ECO:0000313" key="2">
    <source>
        <dbReference type="EMBL" id="ACL57039.1"/>
    </source>
</evidence>
<organism evidence="2 3">
    <name type="scientific">Methylobacterium nodulans (strain LMG 21967 / CNCM I-2342 / ORS 2060)</name>
    <dbReference type="NCBI Taxonomy" id="460265"/>
    <lineage>
        <taxon>Bacteria</taxon>
        <taxon>Pseudomonadati</taxon>
        <taxon>Pseudomonadota</taxon>
        <taxon>Alphaproteobacteria</taxon>
        <taxon>Hyphomicrobiales</taxon>
        <taxon>Methylobacteriaceae</taxon>
        <taxon>Methylobacterium</taxon>
    </lineage>
</organism>
<dbReference type="InterPro" id="IPR021327">
    <property type="entry name" value="DUF2934"/>
</dbReference>
<proteinExistence type="predicted"/>
<protein>
    <recommendedName>
        <fullName evidence="4">DUF2934 domain-containing protein</fullName>
    </recommendedName>
</protein>
<dbReference type="OrthoDB" id="9811127at2"/>
<dbReference type="STRING" id="460265.Mnod_2054"/>
<dbReference type="RefSeq" id="WP_015928727.1">
    <property type="nucleotide sequence ID" value="NC_011894.1"/>
</dbReference>
<gene>
    <name evidence="2" type="ordered locus">Mnod_2054</name>
</gene>